<evidence type="ECO:0000313" key="11">
    <source>
        <dbReference type="Proteomes" id="UP000198512"/>
    </source>
</evidence>
<name>A0ABY1B2E1_9PSED</name>
<keyword evidence="11" id="KW-1185">Reference proteome</keyword>
<dbReference type="Pfam" id="PF02518">
    <property type="entry name" value="HATPase_c"/>
    <property type="match status" value="1"/>
</dbReference>
<dbReference type="CDD" id="cd00082">
    <property type="entry name" value="HisKA"/>
    <property type="match status" value="1"/>
</dbReference>
<dbReference type="PANTHER" id="PTHR43065">
    <property type="entry name" value="SENSOR HISTIDINE KINASE"/>
    <property type="match status" value="1"/>
</dbReference>
<evidence type="ECO:0000256" key="3">
    <source>
        <dbReference type="ARBA" id="ARBA00012438"/>
    </source>
</evidence>
<dbReference type="SUPFAM" id="SSF103190">
    <property type="entry name" value="Sensory domain-like"/>
    <property type="match status" value="2"/>
</dbReference>
<dbReference type="GO" id="GO:0016301">
    <property type="term" value="F:kinase activity"/>
    <property type="evidence" value="ECO:0007669"/>
    <property type="project" value="UniProtKB-KW"/>
</dbReference>
<keyword evidence="8" id="KW-0175">Coiled coil</keyword>
<evidence type="ECO:0000256" key="8">
    <source>
        <dbReference type="SAM" id="Coils"/>
    </source>
</evidence>
<evidence type="ECO:0000313" key="10">
    <source>
        <dbReference type="EMBL" id="SEP74962.1"/>
    </source>
</evidence>
<evidence type="ECO:0000256" key="1">
    <source>
        <dbReference type="ARBA" id="ARBA00000085"/>
    </source>
</evidence>
<proteinExistence type="predicted"/>
<keyword evidence="7" id="KW-1133">Transmembrane helix</keyword>
<dbReference type="InterPro" id="IPR003594">
    <property type="entry name" value="HATPase_dom"/>
</dbReference>
<comment type="subcellular location">
    <subcellularLocation>
        <location evidence="2">Cell membrane</location>
        <topology evidence="2">Multi-pass membrane protein</topology>
    </subcellularLocation>
</comment>
<evidence type="ECO:0000259" key="9">
    <source>
        <dbReference type="PROSITE" id="PS50109"/>
    </source>
</evidence>
<evidence type="ECO:0000256" key="7">
    <source>
        <dbReference type="ARBA" id="ARBA00022989"/>
    </source>
</evidence>
<keyword evidence="7" id="KW-0472">Membrane</keyword>
<dbReference type="PRINTS" id="PR00344">
    <property type="entry name" value="BCTRLSENSOR"/>
</dbReference>
<dbReference type="InterPro" id="IPR003661">
    <property type="entry name" value="HisK_dim/P_dom"/>
</dbReference>
<dbReference type="InterPro" id="IPR036097">
    <property type="entry name" value="HisK_dim/P_sf"/>
</dbReference>
<protein>
    <recommendedName>
        <fullName evidence="3">histidine kinase</fullName>
        <ecNumber evidence="3">2.7.13.3</ecNumber>
    </recommendedName>
</protein>
<dbReference type="Gene3D" id="3.30.450.20">
    <property type="entry name" value="PAS domain"/>
    <property type="match status" value="2"/>
</dbReference>
<comment type="caution">
    <text evidence="10">The sequence shown here is derived from an EMBL/GenBank/DDBJ whole genome shotgun (WGS) entry which is preliminary data.</text>
</comment>
<evidence type="ECO:0000256" key="6">
    <source>
        <dbReference type="ARBA" id="ARBA00022692"/>
    </source>
</evidence>
<sequence>MMQRRDWLDSRPVRRNLMLLFLPWMLLILLLTVLLYERLLDARLAPLLREQQYVLSEGLGILNRQLANLLGHQQFLIQQPVLARALENPGASNRQALGKLFLEFSASTGGYDQIRWLDEQGNERVRVDMTEDGARLRPEGHLQNMADAYYFVEAMSLPAGGRYLSRFDLQQVFGVLQQPLKPTLRVASPLFDQQGGRRGVLVLNYLGAGLLKRLGEVAADYAGSLSLVDHEGYWMLAPDPQDAWGLMRGRADATLANRNRSSWLSMQQEPSGVFSDADGLWAYSRFDPYDQSRLDSREGQWMLVAHVPAPLVRTLEGQVLWQVMALCLGMLALGAFVVIRLGRSEYQHDCVQQDLLGSQRALLRSNEALRETVEQLQRTKGALLQAEKLSSLGTLVAGVAHELNTPIGAASVTASTLQAAVQRARKAGQVDDIGHFLGRSEAGLGIVIDNLARMALLTQAFKRLASDRASTERRQFDLVALVQEVLVILAPRLRQGDYQVCVHAPDQLWLDSYPGPISQVLQNLIENALVHAFEGREQGVISVRLSRDEAAHHCVIEVEDDGCGMEEGVLAHIFDPFFTTRRGRGGTGLGLHITHQLAVDILGAQLQVRSTPGVGSCFRLVLALA</sequence>
<dbReference type="PROSITE" id="PS50109">
    <property type="entry name" value="HIS_KIN"/>
    <property type="match status" value="1"/>
</dbReference>
<dbReference type="InterPro" id="IPR029151">
    <property type="entry name" value="Sensor-like_sf"/>
</dbReference>
<keyword evidence="10" id="KW-0418">Kinase</keyword>
<reference evidence="10 11" key="1">
    <citation type="submission" date="2016-10" db="EMBL/GenBank/DDBJ databases">
        <authorList>
            <person name="Varghese N."/>
            <person name="Submissions S."/>
        </authorList>
    </citation>
    <scope>NUCLEOTIDE SEQUENCE [LARGE SCALE GENOMIC DNA]</scope>
    <source>
        <strain evidence="10 11">CIP 109853</strain>
    </source>
</reference>
<keyword evidence="10" id="KW-0808">Transferase</keyword>
<feature type="coiled-coil region" evidence="8">
    <location>
        <begin position="359"/>
        <end position="386"/>
    </location>
</feature>
<dbReference type="EC" id="2.7.13.3" evidence="3"/>
<dbReference type="InterPro" id="IPR048760">
    <property type="entry name" value="VP0354-like_sensor_dom"/>
</dbReference>
<evidence type="ECO:0000256" key="4">
    <source>
        <dbReference type="ARBA" id="ARBA00022475"/>
    </source>
</evidence>
<evidence type="ECO:0000256" key="5">
    <source>
        <dbReference type="ARBA" id="ARBA00022553"/>
    </source>
</evidence>
<dbReference type="CDD" id="cd00075">
    <property type="entry name" value="HATPase"/>
    <property type="match status" value="1"/>
</dbReference>
<dbReference type="Gene3D" id="3.30.565.10">
    <property type="entry name" value="Histidine kinase-like ATPase, C-terminal domain"/>
    <property type="match status" value="1"/>
</dbReference>
<gene>
    <name evidence="10" type="ORF">SAMN05216600_101503</name>
</gene>
<keyword evidence="4" id="KW-1003">Cell membrane</keyword>
<keyword evidence="6" id="KW-0812">Transmembrane</keyword>
<dbReference type="SMART" id="SM00387">
    <property type="entry name" value="HATPase_c"/>
    <property type="match status" value="1"/>
</dbReference>
<keyword evidence="5" id="KW-0597">Phosphoprotein</keyword>
<dbReference type="SUPFAM" id="SSF55874">
    <property type="entry name" value="ATPase domain of HSP90 chaperone/DNA topoisomerase II/histidine kinase"/>
    <property type="match status" value="1"/>
</dbReference>
<dbReference type="RefSeq" id="WP_083251663.1">
    <property type="nucleotide sequence ID" value="NZ_FOFP01000001.1"/>
</dbReference>
<evidence type="ECO:0000256" key="2">
    <source>
        <dbReference type="ARBA" id="ARBA00004651"/>
    </source>
</evidence>
<dbReference type="Gene3D" id="1.10.287.130">
    <property type="match status" value="1"/>
</dbReference>
<dbReference type="InterPro" id="IPR005467">
    <property type="entry name" value="His_kinase_dom"/>
</dbReference>
<dbReference type="SUPFAM" id="SSF47384">
    <property type="entry name" value="Homodimeric domain of signal transducing histidine kinase"/>
    <property type="match status" value="1"/>
</dbReference>
<accession>A0ABY1B2E1</accession>
<dbReference type="InterPro" id="IPR036890">
    <property type="entry name" value="HATPase_C_sf"/>
</dbReference>
<dbReference type="Pfam" id="PF21623">
    <property type="entry name" value="HK_sensor_dom_bact"/>
    <property type="match status" value="1"/>
</dbReference>
<dbReference type="InterPro" id="IPR004358">
    <property type="entry name" value="Sig_transdc_His_kin-like_C"/>
</dbReference>
<comment type="catalytic activity">
    <reaction evidence="1">
        <text>ATP + protein L-histidine = ADP + protein N-phospho-L-histidine.</text>
        <dbReference type="EC" id="2.7.13.3"/>
    </reaction>
</comment>
<feature type="domain" description="Histidine kinase" evidence="9">
    <location>
        <begin position="398"/>
        <end position="625"/>
    </location>
</feature>
<dbReference type="Proteomes" id="UP000198512">
    <property type="component" value="Unassembled WGS sequence"/>
</dbReference>
<dbReference type="EMBL" id="FOFP01000001">
    <property type="protein sequence ID" value="SEP74962.1"/>
    <property type="molecule type" value="Genomic_DNA"/>
</dbReference>
<organism evidence="10 11">
    <name type="scientific">Pseudomonas cuatrocienegasensis</name>
    <dbReference type="NCBI Taxonomy" id="543360"/>
    <lineage>
        <taxon>Bacteria</taxon>
        <taxon>Pseudomonadati</taxon>
        <taxon>Pseudomonadota</taxon>
        <taxon>Gammaproteobacteria</taxon>
        <taxon>Pseudomonadales</taxon>
        <taxon>Pseudomonadaceae</taxon>
        <taxon>Pseudomonas</taxon>
    </lineage>
</organism>